<reference evidence="3 4" key="1">
    <citation type="journal article" date="2015" name="Proc. Natl. Acad. Sci. U.S.A.">
        <title>Expanded metabolic versatility of ubiquitous nitrite-oxidizing bacteria from the genus Nitrospira.</title>
        <authorList>
            <person name="Koch H."/>
            <person name="Lucker S."/>
            <person name="Albertsen M."/>
            <person name="Kitzinger K."/>
            <person name="Herbold C."/>
            <person name="Spieck E."/>
            <person name="Nielsen P.H."/>
            <person name="Wagner M."/>
            <person name="Daims H."/>
        </authorList>
    </citation>
    <scope>NUCLEOTIDE SEQUENCE [LARGE SCALE GENOMIC DNA]</scope>
    <source>
        <strain evidence="3 4">NSP M-1</strain>
    </source>
</reference>
<dbReference type="SUPFAM" id="SSF55486">
    <property type="entry name" value="Metalloproteases ('zincins'), catalytic domain"/>
    <property type="match status" value="1"/>
</dbReference>
<feature type="region of interest" description="Disordered" evidence="1">
    <location>
        <begin position="174"/>
        <end position="201"/>
    </location>
</feature>
<dbReference type="STRING" id="42253.NITMOv2_4112"/>
<organism evidence="3 4">
    <name type="scientific">Nitrospira moscoviensis</name>
    <dbReference type="NCBI Taxonomy" id="42253"/>
    <lineage>
        <taxon>Bacteria</taxon>
        <taxon>Pseudomonadati</taxon>
        <taxon>Nitrospirota</taxon>
        <taxon>Nitrospiria</taxon>
        <taxon>Nitrospirales</taxon>
        <taxon>Nitrospiraceae</taxon>
        <taxon>Nitrospira</taxon>
    </lineage>
</organism>
<feature type="compositionally biased region" description="Basic and acidic residues" evidence="1">
    <location>
        <begin position="175"/>
        <end position="188"/>
    </location>
</feature>
<dbReference type="Proteomes" id="UP000069205">
    <property type="component" value="Chromosome"/>
</dbReference>
<dbReference type="InterPro" id="IPR024079">
    <property type="entry name" value="MetalloPept_cat_dom_sf"/>
</dbReference>
<dbReference type="AlphaFoldDB" id="A0A0K2GI15"/>
<evidence type="ECO:0000313" key="4">
    <source>
        <dbReference type="Proteomes" id="UP000069205"/>
    </source>
</evidence>
<feature type="chain" id="PRO_5005476832" description="Peptidyl-Asp metalloendopeptidase" evidence="2">
    <location>
        <begin position="29"/>
        <end position="453"/>
    </location>
</feature>
<dbReference type="Pfam" id="PF13688">
    <property type="entry name" value="Reprolysin_5"/>
    <property type="match status" value="1"/>
</dbReference>
<keyword evidence="4" id="KW-1185">Reference proteome</keyword>
<sequence>MERPPRITHMAVGILCLASLLMPRPTQAAGASAPEPPVPLFASAPAADSSHSAQAVPPQRPPRPWIRAQRGVTITPDALRRLSRPGAPKHAELTMDLITAGTHTAEVAMREQQGRLRSSRVWAGVLKEIQDSDVMLAVKDSVLVGSVRIGRTIYDIRPSAGGGHVLVEIDADQLPDDHHPIPVSRDEPGAPDDAGTAPAAGDSGSIIDVMVVYTPAAKNANGGQSGIEALIALGLSLANTALTNSQINTQFRLVHTAEVAYSESGSYSTDLSRLRIMNDGFMDDVHAWRNQYRADLVALIEDDLGGACGVAYVMTTVSQSFANWAFSVTQDSCISNYTLAHELGHNMGSQHDRAEGGAGAYPYSFGHKEPGVHRTIMATTCSPSCSRINHFSNPNVRYQGAWVTGIDHTADPAKSADNARGFTNALSTIANFRAAGDLTPPAAPANLRITGVR</sequence>
<feature type="compositionally biased region" description="Low complexity" evidence="1">
    <location>
        <begin position="42"/>
        <end position="57"/>
    </location>
</feature>
<dbReference type="Gene3D" id="3.40.390.10">
    <property type="entry name" value="Collagenase (Catalytic Domain)"/>
    <property type="match status" value="1"/>
</dbReference>
<dbReference type="EMBL" id="CP011801">
    <property type="protein sequence ID" value="ALA60494.1"/>
    <property type="molecule type" value="Genomic_DNA"/>
</dbReference>
<accession>A0A0K2GI15</accession>
<feature type="region of interest" description="Disordered" evidence="1">
    <location>
        <begin position="27"/>
        <end position="63"/>
    </location>
</feature>
<keyword evidence="2" id="KW-0732">Signal</keyword>
<dbReference type="PATRIC" id="fig|42253.5.peg.4059"/>
<name>A0A0K2GI15_NITMO</name>
<dbReference type="KEGG" id="nmv:NITMOv2_4112"/>
<evidence type="ECO:0008006" key="5">
    <source>
        <dbReference type="Google" id="ProtNLM"/>
    </source>
</evidence>
<dbReference type="GO" id="GO:0008237">
    <property type="term" value="F:metallopeptidase activity"/>
    <property type="evidence" value="ECO:0007669"/>
    <property type="project" value="InterPro"/>
</dbReference>
<evidence type="ECO:0000313" key="3">
    <source>
        <dbReference type="EMBL" id="ALA60494.1"/>
    </source>
</evidence>
<gene>
    <name evidence="3" type="ORF">NITMOv2_4112</name>
</gene>
<feature type="compositionally biased region" description="Low complexity" evidence="1">
    <location>
        <begin position="191"/>
        <end position="201"/>
    </location>
</feature>
<evidence type="ECO:0000256" key="2">
    <source>
        <dbReference type="SAM" id="SignalP"/>
    </source>
</evidence>
<proteinExistence type="predicted"/>
<evidence type="ECO:0000256" key="1">
    <source>
        <dbReference type="SAM" id="MobiDB-lite"/>
    </source>
</evidence>
<feature type="signal peptide" evidence="2">
    <location>
        <begin position="1"/>
        <end position="28"/>
    </location>
</feature>
<protein>
    <recommendedName>
        <fullName evidence="5">Peptidyl-Asp metalloendopeptidase</fullName>
    </recommendedName>
</protein>